<keyword evidence="2" id="KW-1185">Reference proteome</keyword>
<name>A0A563W1A0_9CYAN</name>
<reference evidence="1 2" key="1">
    <citation type="submission" date="2019-01" db="EMBL/GenBank/DDBJ databases">
        <authorList>
            <person name="Brito A."/>
        </authorList>
    </citation>
    <scope>NUCLEOTIDE SEQUENCE [LARGE SCALE GENOMIC DNA]</scope>
    <source>
        <strain evidence="1">1</strain>
    </source>
</reference>
<dbReference type="Proteomes" id="UP000320055">
    <property type="component" value="Unassembled WGS sequence"/>
</dbReference>
<evidence type="ECO:0000313" key="1">
    <source>
        <dbReference type="EMBL" id="VEP17440.1"/>
    </source>
</evidence>
<sequence>MVWLMIFNKGDKLTFLEIDRITAILGVLMSINAQTGIWQSQIPAQNSCIVSIEICEFSLIGNI</sequence>
<dbReference type="EMBL" id="CAACVJ010000559">
    <property type="protein sequence ID" value="VEP17440.1"/>
    <property type="molecule type" value="Genomic_DNA"/>
</dbReference>
<gene>
    <name evidence="1" type="ORF">H1P_6010002</name>
</gene>
<evidence type="ECO:0000313" key="2">
    <source>
        <dbReference type="Proteomes" id="UP000320055"/>
    </source>
</evidence>
<accession>A0A563W1A0</accession>
<protein>
    <submittedName>
        <fullName evidence="1">Uncharacterized protein</fullName>
    </submittedName>
</protein>
<proteinExistence type="predicted"/>
<dbReference type="AlphaFoldDB" id="A0A563W1A0"/>
<organism evidence="1 2">
    <name type="scientific">Hyella patelloides LEGE 07179</name>
    <dbReference type="NCBI Taxonomy" id="945734"/>
    <lineage>
        <taxon>Bacteria</taxon>
        <taxon>Bacillati</taxon>
        <taxon>Cyanobacteriota</taxon>
        <taxon>Cyanophyceae</taxon>
        <taxon>Pleurocapsales</taxon>
        <taxon>Hyellaceae</taxon>
        <taxon>Hyella</taxon>
    </lineage>
</organism>